<name>A0A0S4LKV2_9BACT</name>
<protein>
    <submittedName>
        <fullName evidence="2">Uncharacterized protein</fullName>
    </submittedName>
</protein>
<feature type="region of interest" description="Disordered" evidence="1">
    <location>
        <begin position="29"/>
        <end position="48"/>
    </location>
</feature>
<keyword evidence="3" id="KW-1185">Reference proteome</keyword>
<evidence type="ECO:0000313" key="2">
    <source>
        <dbReference type="EMBL" id="CUS38215.1"/>
    </source>
</evidence>
<evidence type="ECO:0000256" key="1">
    <source>
        <dbReference type="SAM" id="MobiDB-lite"/>
    </source>
</evidence>
<reference evidence="2 3" key="1">
    <citation type="submission" date="2015-10" db="EMBL/GenBank/DDBJ databases">
        <authorList>
            <person name="Gilbert D.G."/>
        </authorList>
    </citation>
    <scope>NUCLEOTIDE SEQUENCE [LARGE SCALE GENOMIC DNA]</scope>
    <source>
        <strain evidence="2">COMA1</strain>
    </source>
</reference>
<organism evidence="2 3">
    <name type="scientific">Candidatus Nitrospira nitrosa</name>
    <dbReference type="NCBI Taxonomy" id="1742972"/>
    <lineage>
        <taxon>Bacteria</taxon>
        <taxon>Pseudomonadati</taxon>
        <taxon>Nitrospirota</taxon>
        <taxon>Nitrospiria</taxon>
        <taxon>Nitrospirales</taxon>
        <taxon>Nitrospiraceae</taxon>
        <taxon>Nitrospira</taxon>
    </lineage>
</organism>
<accession>A0A0S4LKV2</accession>
<sequence>MLLPLPLLTRLVDTLIFPRFHRHLYKEEQDEIGGQDEHQDQTAVYGRV</sequence>
<proteinExistence type="predicted"/>
<dbReference type="STRING" id="1742972.COMA1_40469"/>
<evidence type="ECO:0000313" key="3">
    <source>
        <dbReference type="Proteomes" id="UP000199032"/>
    </source>
</evidence>
<gene>
    <name evidence="2" type="ORF">COMA1_40469</name>
</gene>
<dbReference type="EMBL" id="CZQA01000010">
    <property type="protein sequence ID" value="CUS38215.1"/>
    <property type="molecule type" value="Genomic_DNA"/>
</dbReference>
<dbReference type="AlphaFoldDB" id="A0A0S4LKV2"/>
<dbReference type="Proteomes" id="UP000199032">
    <property type="component" value="Unassembled WGS sequence"/>
</dbReference>